<organism evidence="12">
    <name type="scientific">Paraconexibacter sp. AEG42_29</name>
    <dbReference type="NCBI Taxonomy" id="2997339"/>
    <lineage>
        <taxon>Bacteria</taxon>
        <taxon>Bacillati</taxon>
        <taxon>Actinomycetota</taxon>
        <taxon>Thermoleophilia</taxon>
        <taxon>Solirubrobacterales</taxon>
        <taxon>Paraconexibacteraceae</taxon>
        <taxon>Paraconexibacter</taxon>
    </lineage>
</organism>
<dbReference type="PANTHER" id="PTHR43884">
    <property type="entry name" value="ACYL-COA DEHYDROGENASE"/>
    <property type="match status" value="1"/>
</dbReference>
<keyword evidence="4" id="KW-0101">Branched-chain amino acid catabolism</keyword>
<dbReference type="InterPro" id="IPR006089">
    <property type="entry name" value="Acyl-CoA_DH_CS"/>
</dbReference>
<dbReference type="Gene3D" id="2.40.110.10">
    <property type="entry name" value="Butyryl-CoA Dehydrogenase, subunit A, domain 2"/>
    <property type="match status" value="1"/>
</dbReference>
<sequence>MSTAAPSTTPAFELDADHADFREVCHAFVRRELVPLAAQAERDGFPPELWPKLAAAGLLGVGHPEAHGGTGGGVLALAILSEALAHASGGLAITPLVSAYMAAPHLARFGTDDQRERFLAPVLRGESVAAIAVTEPGAGSDVAGMAASARRDGEDWVISGTKMFITNAGYADTIIVGARTDPESRHGGITTFIVDAGTPGLTLGVPLEKMGWHASDTREVVLDGVTVGPDRVLGTVGRGFQQIMEAFEVERITLAGMGVGLAQACLDDALEHAREREAFGRPIGRNQAISHRLGEMATDIAAARLITHQAAARCDSGHPEASASVAMAKLLAARVANTVADHAVQVFGGYGFIEETRVAMHYRDARILRIGGGTDEVQLEILAKRMGL</sequence>
<dbReference type="InterPro" id="IPR009075">
    <property type="entry name" value="AcylCo_DH/oxidase_C"/>
</dbReference>
<keyword evidence="7 8" id="KW-0560">Oxidoreductase</keyword>
<protein>
    <submittedName>
        <fullName evidence="12">Acyl-CoA dehydrogenase</fullName>
        <ecNumber evidence="12">1.3.99.-</ecNumber>
    </submittedName>
</protein>
<dbReference type="InterPro" id="IPR046373">
    <property type="entry name" value="Acyl-CoA_Oxase/DH_mid-dom_sf"/>
</dbReference>
<keyword evidence="6 8" id="KW-0274">FAD</keyword>
<evidence type="ECO:0000256" key="7">
    <source>
        <dbReference type="ARBA" id="ARBA00023002"/>
    </source>
</evidence>
<comment type="cofactor">
    <cofactor evidence="1 8">
        <name>FAD</name>
        <dbReference type="ChEBI" id="CHEBI:57692"/>
    </cofactor>
</comment>
<evidence type="ECO:0000313" key="12">
    <source>
        <dbReference type="EMBL" id="XAY07310.1"/>
    </source>
</evidence>
<evidence type="ECO:0000256" key="2">
    <source>
        <dbReference type="ARBA" id="ARBA00005109"/>
    </source>
</evidence>
<accession>A0AAU7B0A0</accession>
<comment type="pathway">
    <text evidence="2">Amino-acid degradation; L-valine degradation.</text>
</comment>
<dbReference type="Gene3D" id="1.10.540.10">
    <property type="entry name" value="Acyl-CoA dehydrogenase/oxidase, N-terminal domain"/>
    <property type="match status" value="1"/>
</dbReference>
<dbReference type="GO" id="GO:0050660">
    <property type="term" value="F:flavin adenine dinucleotide binding"/>
    <property type="evidence" value="ECO:0007669"/>
    <property type="project" value="InterPro"/>
</dbReference>
<dbReference type="KEGG" id="parq:DSM112329_04191"/>
<evidence type="ECO:0000259" key="10">
    <source>
        <dbReference type="Pfam" id="PF02770"/>
    </source>
</evidence>
<evidence type="ECO:0000259" key="9">
    <source>
        <dbReference type="Pfam" id="PF00441"/>
    </source>
</evidence>
<dbReference type="AlphaFoldDB" id="A0AAU7B0A0"/>
<evidence type="ECO:0000256" key="5">
    <source>
        <dbReference type="ARBA" id="ARBA00022630"/>
    </source>
</evidence>
<dbReference type="Pfam" id="PF00441">
    <property type="entry name" value="Acyl-CoA_dh_1"/>
    <property type="match status" value="1"/>
</dbReference>
<evidence type="ECO:0000259" key="11">
    <source>
        <dbReference type="Pfam" id="PF02771"/>
    </source>
</evidence>
<evidence type="ECO:0000256" key="4">
    <source>
        <dbReference type="ARBA" id="ARBA00022456"/>
    </source>
</evidence>
<comment type="similarity">
    <text evidence="3 8">Belongs to the acyl-CoA dehydrogenase family.</text>
</comment>
<dbReference type="Pfam" id="PF02770">
    <property type="entry name" value="Acyl-CoA_dh_M"/>
    <property type="match status" value="1"/>
</dbReference>
<dbReference type="InterPro" id="IPR036250">
    <property type="entry name" value="AcylCo_DH-like_C"/>
</dbReference>
<evidence type="ECO:0000256" key="3">
    <source>
        <dbReference type="ARBA" id="ARBA00009347"/>
    </source>
</evidence>
<dbReference type="FunFam" id="1.20.140.10:FF:000001">
    <property type="entry name" value="Acyl-CoA dehydrogenase"/>
    <property type="match status" value="1"/>
</dbReference>
<dbReference type="GO" id="GO:0003995">
    <property type="term" value="F:acyl-CoA dehydrogenase activity"/>
    <property type="evidence" value="ECO:0007669"/>
    <property type="project" value="InterPro"/>
</dbReference>
<reference evidence="12" key="1">
    <citation type="submission" date="2022-12" db="EMBL/GenBank/DDBJ databases">
        <title>Paraconexibacter alkalitolerans sp. nov. and Baekduia alba sp. nov., isolated from soil and emended description of the genera Paraconexibacter (Chun et al., 2020) and Baekduia (An et al., 2020).</title>
        <authorList>
            <person name="Vieira S."/>
            <person name="Huber K.J."/>
            <person name="Geppert A."/>
            <person name="Wolf J."/>
            <person name="Neumann-Schaal M."/>
            <person name="Muesken M."/>
            <person name="Overmann J."/>
        </authorList>
    </citation>
    <scope>NUCLEOTIDE SEQUENCE</scope>
    <source>
        <strain evidence="12">AEG42_29</strain>
    </source>
</reference>
<dbReference type="InterPro" id="IPR013786">
    <property type="entry name" value="AcylCoA_DH/ox_N"/>
</dbReference>
<dbReference type="InterPro" id="IPR006091">
    <property type="entry name" value="Acyl-CoA_Oxase/DH_mid-dom"/>
</dbReference>
<dbReference type="PIRSF" id="PIRSF016578">
    <property type="entry name" value="HsaA"/>
    <property type="match status" value="1"/>
</dbReference>
<keyword evidence="5 8" id="KW-0285">Flavoprotein</keyword>
<dbReference type="Gene3D" id="1.20.140.10">
    <property type="entry name" value="Butyryl-CoA Dehydrogenase, subunit A, domain 3"/>
    <property type="match status" value="1"/>
</dbReference>
<dbReference type="EC" id="1.3.99.-" evidence="12"/>
<dbReference type="InterPro" id="IPR009100">
    <property type="entry name" value="AcylCoA_DH/oxidase_NM_dom_sf"/>
</dbReference>
<dbReference type="RefSeq" id="WP_354698509.1">
    <property type="nucleotide sequence ID" value="NZ_CP114014.1"/>
</dbReference>
<evidence type="ECO:0000256" key="6">
    <source>
        <dbReference type="ARBA" id="ARBA00022827"/>
    </source>
</evidence>
<dbReference type="SUPFAM" id="SSF56645">
    <property type="entry name" value="Acyl-CoA dehydrogenase NM domain-like"/>
    <property type="match status" value="1"/>
</dbReference>
<name>A0AAU7B0A0_9ACTN</name>
<feature type="domain" description="Acyl-CoA dehydrogenase/oxidase N-terminal" evidence="11">
    <location>
        <begin position="16"/>
        <end position="126"/>
    </location>
</feature>
<dbReference type="PANTHER" id="PTHR43884:SF12">
    <property type="entry name" value="ISOVALERYL-COA DEHYDROGENASE, MITOCHONDRIAL-RELATED"/>
    <property type="match status" value="1"/>
</dbReference>
<dbReference type="InterPro" id="IPR037069">
    <property type="entry name" value="AcylCoA_DH/ox_N_sf"/>
</dbReference>
<dbReference type="GO" id="GO:0009083">
    <property type="term" value="P:branched-chain amino acid catabolic process"/>
    <property type="evidence" value="ECO:0007669"/>
    <property type="project" value="UniProtKB-KW"/>
</dbReference>
<dbReference type="FunFam" id="2.40.110.10:FF:000001">
    <property type="entry name" value="Acyl-CoA dehydrogenase, mitochondrial"/>
    <property type="match status" value="1"/>
</dbReference>
<proteinExistence type="inferred from homology"/>
<dbReference type="EMBL" id="CP114014">
    <property type="protein sequence ID" value="XAY07310.1"/>
    <property type="molecule type" value="Genomic_DNA"/>
</dbReference>
<dbReference type="Pfam" id="PF02771">
    <property type="entry name" value="Acyl-CoA_dh_N"/>
    <property type="match status" value="1"/>
</dbReference>
<evidence type="ECO:0000256" key="1">
    <source>
        <dbReference type="ARBA" id="ARBA00001974"/>
    </source>
</evidence>
<feature type="domain" description="Acyl-CoA dehydrogenase/oxidase C-terminal" evidence="9">
    <location>
        <begin position="237"/>
        <end position="386"/>
    </location>
</feature>
<feature type="domain" description="Acyl-CoA oxidase/dehydrogenase middle" evidence="10">
    <location>
        <begin position="130"/>
        <end position="225"/>
    </location>
</feature>
<evidence type="ECO:0000256" key="8">
    <source>
        <dbReference type="RuleBase" id="RU362125"/>
    </source>
</evidence>
<dbReference type="PROSITE" id="PS00072">
    <property type="entry name" value="ACYL_COA_DH_1"/>
    <property type="match status" value="1"/>
</dbReference>
<gene>
    <name evidence="12" type="primary">acdA_5</name>
    <name evidence="12" type="ORF">DSM112329_04191</name>
</gene>
<dbReference type="SUPFAM" id="SSF47203">
    <property type="entry name" value="Acyl-CoA dehydrogenase C-terminal domain-like"/>
    <property type="match status" value="1"/>
</dbReference>